<dbReference type="InterPro" id="IPR053168">
    <property type="entry name" value="Glutamic_endopeptidase"/>
</dbReference>
<feature type="non-terminal residue" evidence="3">
    <location>
        <position position="1"/>
    </location>
</feature>
<dbReference type="PANTHER" id="PTHR31589:SF2">
    <property type="entry name" value="ASLB (DUF239)-RELATED"/>
    <property type="match status" value="1"/>
</dbReference>
<dbReference type="PROSITE" id="PS52045">
    <property type="entry name" value="NEPROSIN_PEP_CD"/>
    <property type="match status" value="2"/>
</dbReference>
<name>A0AAW0LP06_QUESU</name>
<dbReference type="AlphaFoldDB" id="A0AAW0LP06"/>
<keyword evidence="1" id="KW-1133">Transmembrane helix</keyword>
<feature type="domain" description="Neprosin PEP catalytic" evidence="2">
    <location>
        <begin position="1"/>
        <end position="124"/>
    </location>
</feature>
<organism evidence="3 4">
    <name type="scientific">Quercus suber</name>
    <name type="common">Cork oak</name>
    <dbReference type="NCBI Taxonomy" id="58331"/>
    <lineage>
        <taxon>Eukaryota</taxon>
        <taxon>Viridiplantae</taxon>
        <taxon>Streptophyta</taxon>
        <taxon>Embryophyta</taxon>
        <taxon>Tracheophyta</taxon>
        <taxon>Spermatophyta</taxon>
        <taxon>Magnoliopsida</taxon>
        <taxon>eudicotyledons</taxon>
        <taxon>Gunneridae</taxon>
        <taxon>Pentapetalae</taxon>
        <taxon>rosids</taxon>
        <taxon>fabids</taxon>
        <taxon>Fagales</taxon>
        <taxon>Fagaceae</taxon>
        <taxon>Quercus</taxon>
    </lineage>
</organism>
<feature type="transmembrane region" description="Helical" evidence="1">
    <location>
        <begin position="131"/>
        <end position="149"/>
    </location>
</feature>
<keyword evidence="1" id="KW-0472">Membrane</keyword>
<comment type="caution">
    <text evidence="3">The sequence shown here is derived from an EMBL/GenBank/DDBJ whole genome shotgun (WGS) entry which is preliminary data.</text>
</comment>
<accession>A0AAW0LP06</accession>
<evidence type="ECO:0000256" key="1">
    <source>
        <dbReference type="SAM" id="Phobius"/>
    </source>
</evidence>
<dbReference type="Proteomes" id="UP000237347">
    <property type="component" value="Unassembled WGS sequence"/>
</dbReference>
<dbReference type="Pfam" id="PF14365">
    <property type="entry name" value="Neprosin_AP"/>
    <property type="match status" value="1"/>
</dbReference>
<keyword evidence="1" id="KW-0812">Transmembrane</keyword>
<sequence>DPNTRRWWLQYGDEVVGYWPPEILNYLKQNAKIVQWGGDVYSKNMKGVKPHTTTAMGSGEYASGLLGEACFIENVRILDYSLQVKYPESVHSMAEEPDCYSSLNYQKSLAYEPMFYFGGPGREKESMGKRMTLIFLFVIALLVLSSVNAKAKAENTLYEVDMKLKLLNKPAIKSIKMRPSINFPLDNSTSTKNESSLSVLSQTWHKSGSCPKGTIPIRRIRRQELLRAASLEHFGREGPQTSSLVNTTNDKSNPTVINVHSLPNHSTAYLLTFGHSYIGIRADINIWSPRVESPDEYTTPVWLRSSPGNDFESIEAGWMLDGYQKTGCINLICSGFVQTSQTVAIGASVQPVSKKQGKQYGITIRINKDPNTEKWYLNYGDEVVGYWPYEILYYLKSRAIIAQWGGDVYSKNTKGVEPHTTTAMGSGEFSSGLWGSACFVQNVYVLDTSFKLYYPDWGSGGL</sequence>
<dbReference type="EMBL" id="PKMF04000068">
    <property type="protein sequence ID" value="KAK7853110.1"/>
    <property type="molecule type" value="Genomic_DNA"/>
</dbReference>
<gene>
    <name evidence="3" type="ORF">CFP56_036866</name>
</gene>
<dbReference type="PANTHER" id="PTHR31589">
    <property type="entry name" value="PROTEIN, PUTATIVE (DUF239)-RELATED-RELATED"/>
    <property type="match status" value="1"/>
</dbReference>
<evidence type="ECO:0000313" key="4">
    <source>
        <dbReference type="Proteomes" id="UP000237347"/>
    </source>
</evidence>
<proteinExistence type="predicted"/>
<evidence type="ECO:0000313" key="3">
    <source>
        <dbReference type="EMBL" id="KAK7853110.1"/>
    </source>
</evidence>
<reference evidence="3 4" key="1">
    <citation type="journal article" date="2018" name="Sci. Data">
        <title>The draft genome sequence of cork oak.</title>
        <authorList>
            <person name="Ramos A.M."/>
            <person name="Usie A."/>
            <person name="Barbosa P."/>
            <person name="Barros P.M."/>
            <person name="Capote T."/>
            <person name="Chaves I."/>
            <person name="Simoes F."/>
            <person name="Abreu I."/>
            <person name="Carrasquinho I."/>
            <person name="Faro C."/>
            <person name="Guimaraes J.B."/>
            <person name="Mendonca D."/>
            <person name="Nobrega F."/>
            <person name="Rodrigues L."/>
            <person name="Saibo N.J.M."/>
            <person name="Varela M.C."/>
            <person name="Egas C."/>
            <person name="Matos J."/>
            <person name="Miguel C.M."/>
            <person name="Oliveira M.M."/>
            <person name="Ricardo C.P."/>
            <person name="Goncalves S."/>
        </authorList>
    </citation>
    <scope>NUCLEOTIDE SEQUENCE [LARGE SCALE GENOMIC DNA]</scope>
    <source>
        <strain evidence="4">cv. HL8</strain>
    </source>
</reference>
<protein>
    <recommendedName>
        <fullName evidence="2">Neprosin PEP catalytic domain-containing protein</fullName>
    </recommendedName>
</protein>
<keyword evidence="4" id="KW-1185">Reference proteome</keyword>
<dbReference type="InterPro" id="IPR025521">
    <property type="entry name" value="Neprosin_propep"/>
</dbReference>
<feature type="domain" description="Neprosin PEP catalytic" evidence="2">
    <location>
        <begin position="258"/>
        <end position="462"/>
    </location>
</feature>
<evidence type="ECO:0000259" key="2">
    <source>
        <dbReference type="PROSITE" id="PS52045"/>
    </source>
</evidence>
<dbReference type="InterPro" id="IPR004314">
    <property type="entry name" value="Neprosin"/>
</dbReference>
<dbReference type="Pfam" id="PF03080">
    <property type="entry name" value="Neprosin"/>
    <property type="match status" value="2"/>
</dbReference>